<feature type="domain" description="Co-chaperone DjlA N-terminal" evidence="1">
    <location>
        <begin position="33"/>
        <end position="148"/>
    </location>
</feature>
<reference evidence="2" key="1">
    <citation type="submission" date="2020-03" db="EMBL/GenBank/DDBJ databases">
        <title>The deep terrestrial virosphere.</title>
        <authorList>
            <person name="Holmfeldt K."/>
            <person name="Nilsson E."/>
            <person name="Simone D."/>
            <person name="Lopez-Fernandez M."/>
            <person name="Wu X."/>
            <person name="de Brujin I."/>
            <person name="Lundin D."/>
            <person name="Andersson A."/>
            <person name="Bertilsson S."/>
            <person name="Dopson M."/>
        </authorList>
    </citation>
    <scope>NUCLEOTIDE SEQUENCE</scope>
    <source>
        <strain evidence="2">MM415B00820</strain>
    </source>
</reference>
<dbReference type="AlphaFoldDB" id="A0A6M3IYU9"/>
<dbReference type="EMBL" id="MT141463">
    <property type="protein sequence ID" value="QJA62141.1"/>
    <property type="molecule type" value="Genomic_DNA"/>
</dbReference>
<evidence type="ECO:0000259" key="1">
    <source>
        <dbReference type="Pfam" id="PF05099"/>
    </source>
</evidence>
<sequence length="150" mass="16859">MGIFDSIFEKVKNFGEECINELKTMANKDLLEGVMAASVWVASANGEFKTEEKQKLLGYIGRSAELKVFKRKDVLDSFQRFASEFEFDQGIAEEKVKSAIMKIKDENQARMLVRLCCAIGSADGDFDKSEKDVVKKICSILRLSPNNFGL</sequence>
<gene>
    <name evidence="2" type="ORF">MM415B00820_0003</name>
</gene>
<dbReference type="CDD" id="cd07176">
    <property type="entry name" value="terB"/>
    <property type="match status" value="1"/>
</dbReference>
<dbReference type="InterPro" id="IPR007791">
    <property type="entry name" value="DjlA_N"/>
</dbReference>
<accession>A0A6M3IYU9</accession>
<proteinExistence type="predicted"/>
<dbReference type="Pfam" id="PF05099">
    <property type="entry name" value="TerB"/>
    <property type="match status" value="1"/>
</dbReference>
<organism evidence="2">
    <name type="scientific">viral metagenome</name>
    <dbReference type="NCBI Taxonomy" id="1070528"/>
    <lineage>
        <taxon>unclassified sequences</taxon>
        <taxon>metagenomes</taxon>
        <taxon>organismal metagenomes</taxon>
    </lineage>
</organism>
<protein>
    <submittedName>
        <fullName evidence="2">Putative tellurite resistance proteib</fullName>
    </submittedName>
</protein>
<evidence type="ECO:0000313" key="2">
    <source>
        <dbReference type="EMBL" id="QJA62141.1"/>
    </source>
</evidence>
<dbReference type="Gene3D" id="1.10.3680.10">
    <property type="entry name" value="TerB-like"/>
    <property type="match status" value="1"/>
</dbReference>
<dbReference type="InterPro" id="IPR029024">
    <property type="entry name" value="TerB-like"/>
</dbReference>
<dbReference type="SUPFAM" id="SSF158682">
    <property type="entry name" value="TerB-like"/>
    <property type="match status" value="1"/>
</dbReference>
<name>A0A6M3IYU9_9ZZZZ</name>